<evidence type="ECO:0000313" key="3">
    <source>
        <dbReference type="Proteomes" id="UP001178148"/>
    </source>
</evidence>
<evidence type="ECO:0000313" key="2">
    <source>
        <dbReference type="EMBL" id="MDP0589322.1"/>
    </source>
</evidence>
<dbReference type="InterPro" id="IPR002376">
    <property type="entry name" value="Formyl_transf_N"/>
</dbReference>
<reference evidence="2 3" key="1">
    <citation type="journal article" date="2023" name="bioRxiv">
        <title>An intranuclear bacterial parasite of deep-sea mussels expresses apoptosis inhibitors acquired from its host.</title>
        <authorList>
            <person name="Gonzalez Porras M.A."/>
            <person name="Assie A."/>
            <person name="Tietjen M."/>
            <person name="Violette M."/>
            <person name="Kleiner M."/>
            <person name="Gruber-Vodicka H."/>
            <person name="Dubilier N."/>
            <person name="Leisch N."/>
        </authorList>
    </citation>
    <scope>NUCLEOTIDE SEQUENCE [LARGE SCALE GENOMIC DNA]</scope>
    <source>
        <strain evidence="2">IAP13</strain>
    </source>
</reference>
<accession>A0AA90NMJ5</accession>
<dbReference type="Proteomes" id="UP001178148">
    <property type="component" value="Unassembled WGS sequence"/>
</dbReference>
<dbReference type="SUPFAM" id="SSF53328">
    <property type="entry name" value="Formyltransferase"/>
    <property type="match status" value="1"/>
</dbReference>
<dbReference type="GO" id="GO:0004479">
    <property type="term" value="F:methionyl-tRNA formyltransferase activity"/>
    <property type="evidence" value="ECO:0007669"/>
    <property type="project" value="TreeGrafter"/>
</dbReference>
<proteinExistence type="predicted"/>
<dbReference type="EMBL" id="JASXSV010000012">
    <property type="protein sequence ID" value="MDP0589322.1"/>
    <property type="molecule type" value="Genomic_DNA"/>
</dbReference>
<dbReference type="Pfam" id="PF00551">
    <property type="entry name" value="Formyl_trans_N"/>
    <property type="match status" value="1"/>
</dbReference>
<comment type="caution">
    <text evidence="2">The sequence shown here is derived from an EMBL/GenBank/DDBJ whole genome shotgun (WGS) entry which is preliminary data.</text>
</comment>
<dbReference type="Gene3D" id="3.40.50.12230">
    <property type="match status" value="1"/>
</dbReference>
<dbReference type="PANTHER" id="PTHR11138:SF5">
    <property type="entry name" value="METHIONYL-TRNA FORMYLTRANSFERASE, MITOCHONDRIAL"/>
    <property type="match status" value="1"/>
</dbReference>
<keyword evidence="3" id="KW-1185">Reference proteome</keyword>
<sequence>MKQNIIIITMGLSRVVKPITAAHNVVGIIECSSRKNQQSNNKLLFKATEKIYSFIKKEIQTLKSFALTENIPYYFMDNGSDQALEKWAKDINPDVIVVYSMSQLLKKNIFNIPKYGTINLHPALLPSYRGPFPDFWMYYNCEKEGGVTIHYIDEGEDTGDIIYQEKYPIPVGMKSPDMLNLAVGKIGTSLLLKALDNIGNLPKQKQLQQSPILRARNIRQDEHKNIIDWDEWDIERIWHILRGTESWLNALEQPNGLCTGQRWTIENYENCRMDSNYQVSKIYTSYGKKFVACQGGKIFVSINFSLKTLIISLLNMR</sequence>
<organism evidence="2 3">
    <name type="scientific">Candidatus Endonucleibacter bathymodioli</name>
    <dbReference type="NCBI Taxonomy" id="539814"/>
    <lineage>
        <taxon>Bacteria</taxon>
        <taxon>Pseudomonadati</taxon>
        <taxon>Pseudomonadota</taxon>
        <taxon>Gammaproteobacteria</taxon>
        <taxon>Oceanospirillales</taxon>
        <taxon>Endozoicomonadaceae</taxon>
        <taxon>Candidatus Endonucleibacter</taxon>
    </lineage>
</organism>
<dbReference type="AlphaFoldDB" id="A0AA90NMJ5"/>
<name>A0AA90NMJ5_9GAMM</name>
<gene>
    <name evidence="2" type="ORF">QS748_09085</name>
</gene>
<protein>
    <submittedName>
        <fullName evidence="2">Formyltransferase family protein</fullName>
    </submittedName>
</protein>
<dbReference type="PANTHER" id="PTHR11138">
    <property type="entry name" value="METHIONYL-TRNA FORMYLTRANSFERASE"/>
    <property type="match status" value="1"/>
</dbReference>
<dbReference type="InterPro" id="IPR036477">
    <property type="entry name" value="Formyl_transf_N_sf"/>
</dbReference>
<feature type="domain" description="Formyl transferase N-terminal" evidence="1">
    <location>
        <begin position="24"/>
        <end position="194"/>
    </location>
</feature>
<evidence type="ECO:0000259" key="1">
    <source>
        <dbReference type="Pfam" id="PF00551"/>
    </source>
</evidence>